<feature type="domain" description="AB hydrolase-1" evidence="1">
    <location>
        <begin position="41"/>
        <end position="252"/>
    </location>
</feature>
<evidence type="ECO:0000313" key="2">
    <source>
        <dbReference type="EMBL" id="RAZ75196.1"/>
    </source>
</evidence>
<dbReference type="Proteomes" id="UP000251956">
    <property type="component" value="Unassembled WGS sequence"/>
</dbReference>
<evidence type="ECO:0000313" key="3">
    <source>
        <dbReference type="Proteomes" id="UP000251956"/>
    </source>
</evidence>
<dbReference type="Pfam" id="PF00561">
    <property type="entry name" value="Abhydrolase_1"/>
    <property type="match status" value="1"/>
</dbReference>
<dbReference type="GO" id="GO:0004806">
    <property type="term" value="F:triacylglycerol lipase activity"/>
    <property type="evidence" value="ECO:0007669"/>
    <property type="project" value="TreeGrafter"/>
</dbReference>
<proteinExistence type="predicted"/>
<name>A0A330GTD2_9HYPH</name>
<comment type="caution">
    <text evidence="2">The sequence shown here is derived from an EMBL/GenBank/DDBJ whole genome shotgun (WGS) entry which is preliminary data.</text>
</comment>
<gene>
    <name evidence="2" type="ORF">DPM35_20060</name>
</gene>
<reference evidence="2 3" key="2">
    <citation type="submission" date="2018-07" db="EMBL/GenBank/DDBJ databases">
        <title>Diversity of Mesorhizobium strains in Brazil.</title>
        <authorList>
            <person name="Helene L.C.F."/>
            <person name="Dall'Agnol R."/>
            <person name="Delamuta J.R.M."/>
            <person name="Hungria M."/>
        </authorList>
    </citation>
    <scope>NUCLEOTIDE SEQUENCE [LARGE SCALE GENOMIC DNA]</scope>
    <source>
        <strain evidence="2 3">CNPSo 3140</strain>
    </source>
</reference>
<dbReference type="SUPFAM" id="SSF53474">
    <property type="entry name" value="alpha/beta-Hydrolases"/>
    <property type="match status" value="1"/>
</dbReference>
<dbReference type="RefSeq" id="WP_112128966.1">
    <property type="nucleotide sequence ID" value="NZ_QMBQ01000005.1"/>
</dbReference>
<protein>
    <submittedName>
        <fullName evidence="2">Alpha/beta hydrolase</fullName>
    </submittedName>
</protein>
<sequence length="265" mass="29786">MPYCRIRDIDLWFERAGEGAPLLAISGSRGDLRRSPNLLESPLARSFDLLAYDQRGLGRTSKPDKPYLMADFADDAAGLLDTVGWERARVVGVSFGGMVALELALRYPHRITRLALCCTSPGGEGGSSYPVHLLQGLRPHERARVMVSISDTRCDADWAEANPEKYEELIRRFDDNRFAQEPGHKAGTTRLLEARRQHDTWERLGEIRCPVFICGGRYDGIALPSSQERMASRIPGAMLRMYEGGHLFIWQDSSAFAEIVEFLRE</sequence>
<dbReference type="EMBL" id="QMBQ01000005">
    <property type="protein sequence ID" value="RAZ75196.1"/>
    <property type="molecule type" value="Genomic_DNA"/>
</dbReference>
<dbReference type="InterPro" id="IPR050471">
    <property type="entry name" value="AB_hydrolase"/>
</dbReference>
<keyword evidence="3" id="KW-1185">Reference proteome</keyword>
<accession>A0A330GTD2</accession>
<evidence type="ECO:0000259" key="1">
    <source>
        <dbReference type="Pfam" id="PF00561"/>
    </source>
</evidence>
<organism evidence="2 3">
    <name type="scientific">Mesorhizobium atlanticum</name>
    <dbReference type="NCBI Taxonomy" id="2233532"/>
    <lineage>
        <taxon>Bacteria</taxon>
        <taxon>Pseudomonadati</taxon>
        <taxon>Pseudomonadota</taxon>
        <taxon>Alphaproteobacteria</taxon>
        <taxon>Hyphomicrobiales</taxon>
        <taxon>Phyllobacteriaceae</taxon>
        <taxon>Mesorhizobium</taxon>
    </lineage>
</organism>
<dbReference type="InterPro" id="IPR029058">
    <property type="entry name" value="AB_hydrolase_fold"/>
</dbReference>
<dbReference type="AlphaFoldDB" id="A0A330GTD2"/>
<dbReference type="GO" id="GO:0046503">
    <property type="term" value="P:glycerolipid catabolic process"/>
    <property type="evidence" value="ECO:0007669"/>
    <property type="project" value="TreeGrafter"/>
</dbReference>
<reference evidence="3" key="1">
    <citation type="submission" date="2018-06" db="EMBL/GenBank/DDBJ databases">
        <authorList>
            <person name="Helene L.C."/>
            <person name="Dall'Agnol R."/>
            <person name="Delamuta J.R."/>
            <person name="Hungria M."/>
        </authorList>
    </citation>
    <scope>NUCLEOTIDE SEQUENCE [LARGE SCALE GENOMIC DNA]</scope>
    <source>
        <strain evidence="3">CNPSo 3140</strain>
    </source>
</reference>
<dbReference type="PANTHER" id="PTHR43433">
    <property type="entry name" value="HYDROLASE, ALPHA/BETA FOLD FAMILY PROTEIN"/>
    <property type="match status" value="1"/>
</dbReference>
<dbReference type="PANTHER" id="PTHR43433:SF5">
    <property type="entry name" value="AB HYDROLASE-1 DOMAIN-CONTAINING PROTEIN"/>
    <property type="match status" value="1"/>
</dbReference>
<dbReference type="Gene3D" id="3.40.50.1820">
    <property type="entry name" value="alpha/beta hydrolase"/>
    <property type="match status" value="1"/>
</dbReference>
<dbReference type="OrthoDB" id="9792858at2"/>
<dbReference type="PRINTS" id="PR00111">
    <property type="entry name" value="ABHYDROLASE"/>
</dbReference>
<dbReference type="InterPro" id="IPR000073">
    <property type="entry name" value="AB_hydrolase_1"/>
</dbReference>
<keyword evidence="2" id="KW-0378">Hydrolase</keyword>